<feature type="chain" id="PRO_5046192376" evidence="2">
    <location>
        <begin position="23"/>
        <end position="202"/>
    </location>
</feature>
<name>A0ABT3JWN0_9XANT</name>
<keyword evidence="4" id="KW-1185">Reference proteome</keyword>
<dbReference type="RefSeq" id="WP_265127878.1">
    <property type="nucleotide sequence ID" value="NZ_JAPCHY010000008.1"/>
</dbReference>
<dbReference type="PROSITE" id="PS51257">
    <property type="entry name" value="PROKAR_LIPOPROTEIN"/>
    <property type="match status" value="1"/>
</dbReference>
<organism evidence="3 4">
    <name type="scientific">Xanthomonas chitinilytica</name>
    <dbReference type="NCBI Taxonomy" id="2989819"/>
    <lineage>
        <taxon>Bacteria</taxon>
        <taxon>Pseudomonadati</taxon>
        <taxon>Pseudomonadota</taxon>
        <taxon>Gammaproteobacteria</taxon>
        <taxon>Lysobacterales</taxon>
        <taxon>Lysobacteraceae</taxon>
        <taxon>Xanthomonas</taxon>
    </lineage>
</organism>
<protein>
    <submittedName>
        <fullName evidence="3">Lectin</fullName>
    </submittedName>
</protein>
<keyword evidence="2" id="KW-0732">Signal</keyword>
<proteinExistence type="predicted"/>
<evidence type="ECO:0000256" key="1">
    <source>
        <dbReference type="SAM" id="MobiDB-lite"/>
    </source>
</evidence>
<comment type="caution">
    <text evidence="3">The sequence shown here is derived from an EMBL/GenBank/DDBJ whole genome shotgun (WGS) entry which is preliminary data.</text>
</comment>
<accession>A0ABT3JWN0</accession>
<reference evidence="3 4" key="1">
    <citation type="submission" date="2022-10" db="EMBL/GenBank/DDBJ databases">
        <title>Xanthomonas sp. H13-6.</title>
        <authorList>
            <person name="Liu X."/>
            <person name="Deng Z."/>
            <person name="Jiang Y."/>
            <person name="Yu T."/>
            <person name="Ai J."/>
        </authorList>
    </citation>
    <scope>NUCLEOTIDE SEQUENCE [LARGE SCALE GENOMIC DNA]</scope>
    <source>
        <strain evidence="3 4">H13-6</strain>
    </source>
</reference>
<evidence type="ECO:0000256" key="2">
    <source>
        <dbReference type="SAM" id="SignalP"/>
    </source>
</evidence>
<feature type="signal peptide" evidence="2">
    <location>
        <begin position="1"/>
        <end position="22"/>
    </location>
</feature>
<gene>
    <name evidence="3" type="ORF">OK345_10285</name>
</gene>
<dbReference type="Proteomes" id="UP001209922">
    <property type="component" value="Unassembled WGS sequence"/>
</dbReference>
<evidence type="ECO:0000313" key="4">
    <source>
        <dbReference type="Proteomes" id="UP001209922"/>
    </source>
</evidence>
<evidence type="ECO:0000313" key="3">
    <source>
        <dbReference type="EMBL" id="MCW4472892.1"/>
    </source>
</evidence>
<feature type="region of interest" description="Disordered" evidence="1">
    <location>
        <begin position="23"/>
        <end position="48"/>
    </location>
</feature>
<dbReference type="EMBL" id="JAPCHY010000008">
    <property type="protein sequence ID" value="MCW4472892.1"/>
    <property type="molecule type" value="Genomic_DNA"/>
</dbReference>
<sequence>MKAMTGLSMGLALALVACGRTPAPPPAAESAATGTERAGDEAPPTMPQEEAGNRALARLDGYGPLRFGDDVAQVRDAWQGELNGPDDAGAGCIHLSPATTRLPRELAFMVEGGRFVRYDIGTAVPAAPGGGRVGMPLQELQELYPDRAELLPHKYVEGGHNLRVAPAAAGEGVLNFEIGSDGRVSAWRAGLPPQVDYVEGCS</sequence>